<dbReference type="GeneTree" id="ENSGT01150000286916"/>
<evidence type="ECO:0000313" key="1">
    <source>
        <dbReference type="Ensembl" id="ENSECAP00000063910.1"/>
    </source>
</evidence>
<accession>A0A9L0RIZ5</accession>
<sequence length="127" mass="15176">MASKHMKECSTSLAIRKMQMKTTVRYHFTPTRKVIIKEADNNKYCQEYQRIGILTSCFWKWKGVQLLWKTVWQFFKRVNTELPYDPVILLLDICPRKRKTCLHKNLHMSVHSINNSQKVEITEMSIN</sequence>
<evidence type="ECO:0000313" key="2">
    <source>
        <dbReference type="Proteomes" id="UP000002281"/>
    </source>
</evidence>
<dbReference type="AlphaFoldDB" id="A0A9L0RIZ5"/>
<name>A0A9L0RIZ5_HORSE</name>
<dbReference type="Ensembl" id="ENSECAT00000082741.1">
    <property type="protein sequence ID" value="ENSECAP00000063910.1"/>
    <property type="gene ID" value="ENSECAG00000057731.1"/>
</dbReference>
<organism evidence="1 2">
    <name type="scientific">Equus caballus</name>
    <name type="common">Horse</name>
    <dbReference type="NCBI Taxonomy" id="9796"/>
    <lineage>
        <taxon>Eukaryota</taxon>
        <taxon>Metazoa</taxon>
        <taxon>Chordata</taxon>
        <taxon>Craniata</taxon>
        <taxon>Vertebrata</taxon>
        <taxon>Euteleostomi</taxon>
        <taxon>Mammalia</taxon>
        <taxon>Eutheria</taxon>
        <taxon>Laurasiatheria</taxon>
        <taxon>Perissodactyla</taxon>
        <taxon>Equidae</taxon>
        <taxon>Equus</taxon>
    </lineage>
</organism>
<reference evidence="1 2" key="1">
    <citation type="journal article" date="2009" name="Science">
        <title>Genome sequence, comparative analysis, and population genetics of the domestic horse.</title>
        <authorList>
            <consortium name="Broad Institute Genome Sequencing Platform"/>
            <consortium name="Broad Institute Whole Genome Assembly Team"/>
            <person name="Wade C.M."/>
            <person name="Giulotto E."/>
            <person name="Sigurdsson S."/>
            <person name="Zoli M."/>
            <person name="Gnerre S."/>
            <person name="Imsland F."/>
            <person name="Lear T.L."/>
            <person name="Adelson D.L."/>
            <person name="Bailey E."/>
            <person name="Bellone R.R."/>
            <person name="Bloecker H."/>
            <person name="Distl O."/>
            <person name="Edgar R.C."/>
            <person name="Garber M."/>
            <person name="Leeb T."/>
            <person name="Mauceli E."/>
            <person name="MacLeod J.N."/>
            <person name="Penedo M.C.T."/>
            <person name="Raison J.M."/>
            <person name="Sharpe T."/>
            <person name="Vogel J."/>
            <person name="Andersson L."/>
            <person name="Antczak D.F."/>
            <person name="Biagi T."/>
            <person name="Binns M.M."/>
            <person name="Chowdhary B.P."/>
            <person name="Coleman S.J."/>
            <person name="Della Valle G."/>
            <person name="Fryc S."/>
            <person name="Guerin G."/>
            <person name="Hasegawa T."/>
            <person name="Hill E.W."/>
            <person name="Jurka J."/>
            <person name="Kiialainen A."/>
            <person name="Lindgren G."/>
            <person name="Liu J."/>
            <person name="Magnani E."/>
            <person name="Mickelson J.R."/>
            <person name="Murray J."/>
            <person name="Nergadze S.G."/>
            <person name="Onofrio R."/>
            <person name="Pedroni S."/>
            <person name="Piras M.F."/>
            <person name="Raudsepp T."/>
            <person name="Rocchi M."/>
            <person name="Roeed K.H."/>
            <person name="Ryder O.A."/>
            <person name="Searle S."/>
            <person name="Skow L."/>
            <person name="Swinburne J.E."/>
            <person name="Syvaenen A.C."/>
            <person name="Tozaki T."/>
            <person name="Valberg S.J."/>
            <person name="Vaudin M."/>
            <person name="White J.R."/>
            <person name="Zody M.C."/>
            <person name="Lander E.S."/>
            <person name="Lindblad-Toh K."/>
        </authorList>
    </citation>
    <scope>NUCLEOTIDE SEQUENCE [LARGE SCALE GENOMIC DNA]</scope>
    <source>
        <strain evidence="1 2">Thoroughbred</strain>
    </source>
</reference>
<reference evidence="1" key="2">
    <citation type="submission" date="2025-05" db="UniProtKB">
        <authorList>
            <consortium name="Ensembl"/>
        </authorList>
    </citation>
    <scope>IDENTIFICATION</scope>
    <source>
        <strain evidence="1">Thoroughbred</strain>
    </source>
</reference>
<keyword evidence="2" id="KW-1185">Reference proteome</keyword>
<dbReference type="Proteomes" id="UP000002281">
    <property type="component" value="Chromosome X"/>
</dbReference>
<protein>
    <submittedName>
        <fullName evidence="1">Uncharacterized protein</fullName>
    </submittedName>
</protein>
<proteinExistence type="predicted"/>
<dbReference type="Ensembl" id="ENSECAT00000116227.1">
    <property type="protein sequence ID" value="ENSECAP00000066722.1"/>
    <property type="gene ID" value="ENSECAG00000057731.1"/>
</dbReference>